<evidence type="ECO:0000313" key="1">
    <source>
        <dbReference type="EMBL" id="GAA3172734.1"/>
    </source>
</evidence>
<sequence length="60" mass="7008">MTAHYCPDCGLFEVSVRKPGKDGRCDWCRAQVGKRRPRTTVGKRQPLEPFEYLLTEDRPR</sequence>
<accession>A0ABP6PAE7</accession>
<comment type="caution">
    <text evidence="1">The sequence shown here is derived from an EMBL/GenBank/DDBJ whole genome shotgun (WGS) entry which is preliminary data.</text>
</comment>
<evidence type="ECO:0000313" key="2">
    <source>
        <dbReference type="Proteomes" id="UP001499924"/>
    </source>
</evidence>
<dbReference type="Proteomes" id="UP001499924">
    <property type="component" value="Unassembled WGS sequence"/>
</dbReference>
<proteinExistence type="predicted"/>
<organism evidence="1 2">
    <name type="scientific">Blastococcus jejuensis</name>
    <dbReference type="NCBI Taxonomy" id="351224"/>
    <lineage>
        <taxon>Bacteria</taxon>
        <taxon>Bacillati</taxon>
        <taxon>Actinomycetota</taxon>
        <taxon>Actinomycetes</taxon>
        <taxon>Geodermatophilales</taxon>
        <taxon>Geodermatophilaceae</taxon>
        <taxon>Blastococcus</taxon>
    </lineage>
</organism>
<keyword evidence="2" id="KW-1185">Reference proteome</keyword>
<gene>
    <name evidence="1" type="ORF">GCM10010531_27820</name>
</gene>
<dbReference type="RefSeq" id="WP_344689531.1">
    <property type="nucleotide sequence ID" value="NZ_BAAAVV010000006.1"/>
</dbReference>
<reference evidence="2" key="1">
    <citation type="journal article" date="2019" name="Int. J. Syst. Evol. Microbiol.">
        <title>The Global Catalogue of Microorganisms (GCM) 10K type strain sequencing project: providing services to taxonomists for standard genome sequencing and annotation.</title>
        <authorList>
            <consortium name="The Broad Institute Genomics Platform"/>
            <consortium name="The Broad Institute Genome Sequencing Center for Infectious Disease"/>
            <person name="Wu L."/>
            <person name="Ma J."/>
        </authorList>
    </citation>
    <scope>NUCLEOTIDE SEQUENCE [LARGE SCALE GENOMIC DNA]</scope>
    <source>
        <strain evidence="2">JCM 15614</strain>
    </source>
</reference>
<dbReference type="EMBL" id="BAAAVV010000006">
    <property type="protein sequence ID" value="GAA3172734.1"/>
    <property type="molecule type" value="Genomic_DNA"/>
</dbReference>
<name>A0ABP6PAE7_9ACTN</name>
<protein>
    <submittedName>
        <fullName evidence="1">Uncharacterized protein</fullName>
    </submittedName>
</protein>